<evidence type="ECO:0000259" key="3">
    <source>
        <dbReference type="PROSITE" id="PS50222"/>
    </source>
</evidence>
<evidence type="ECO:0000313" key="5">
    <source>
        <dbReference type="Proteomes" id="UP000593892"/>
    </source>
</evidence>
<dbReference type="AlphaFoldDB" id="A0A7S7NVL2"/>
<feature type="domain" description="EF-hand" evidence="3">
    <location>
        <begin position="230"/>
        <end position="265"/>
    </location>
</feature>
<protein>
    <recommendedName>
        <fullName evidence="3">EF-hand domain-containing protein</fullName>
    </recommendedName>
</protein>
<accession>A0A7S7NVL2</accession>
<dbReference type="Gene3D" id="1.10.238.10">
    <property type="entry name" value="EF-hand"/>
    <property type="match status" value="2"/>
</dbReference>
<dbReference type="PROSITE" id="PS00018">
    <property type="entry name" value="EF_HAND_1"/>
    <property type="match status" value="3"/>
</dbReference>
<keyword evidence="2" id="KW-0472">Membrane</keyword>
<feature type="transmembrane region" description="Helical" evidence="2">
    <location>
        <begin position="88"/>
        <end position="107"/>
    </location>
</feature>
<dbReference type="EMBL" id="CP063849">
    <property type="protein sequence ID" value="QOY89999.1"/>
    <property type="molecule type" value="Genomic_DNA"/>
</dbReference>
<dbReference type="InterPro" id="IPR018247">
    <property type="entry name" value="EF_Hand_1_Ca_BS"/>
</dbReference>
<evidence type="ECO:0000256" key="1">
    <source>
        <dbReference type="SAM" id="MobiDB-lite"/>
    </source>
</evidence>
<dbReference type="InterPro" id="IPR002048">
    <property type="entry name" value="EF_hand_dom"/>
</dbReference>
<dbReference type="RefSeq" id="WP_194451662.1">
    <property type="nucleotide sequence ID" value="NZ_CP063849.1"/>
</dbReference>
<keyword evidence="2" id="KW-0812">Transmembrane</keyword>
<evidence type="ECO:0000256" key="2">
    <source>
        <dbReference type="SAM" id="Phobius"/>
    </source>
</evidence>
<dbReference type="Pfam" id="PF13202">
    <property type="entry name" value="EF-hand_5"/>
    <property type="match status" value="4"/>
</dbReference>
<dbReference type="PROSITE" id="PS50222">
    <property type="entry name" value="EF_HAND_2"/>
    <property type="match status" value="2"/>
</dbReference>
<feature type="compositionally biased region" description="Low complexity" evidence="1">
    <location>
        <begin position="272"/>
        <end position="284"/>
    </location>
</feature>
<dbReference type="SUPFAM" id="SSF47473">
    <property type="entry name" value="EF-hand"/>
    <property type="match status" value="1"/>
</dbReference>
<reference evidence="4 5" key="1">
    <citation type="submission" date="2020-10" db="EMBL/GenBank/DDBJ databases">
        <title>Complete genome sequence of Paludibaculum fermentans P105T, a facultatively anaerobic acidobacterium capable of dissimilatory Fe(III) reduction.</title>
        <authorList>
            <person name="Dedysh S.N."/>
            <person name="Beletsky A.V."/>
            <person name="Kulichevskaya I.S."/>
            <person name="Mardanov A.V."/>
            <person name="Ravin N.V."/>
        </authorList>
    </citation>
    <scope>NUCLEOTIDE SEQUENCE [LARGE SCALE GENOMIC DNA]</scope>
    <source>
        <strain evidence="4 5">P105</strain>
    </source>
</reference>
<proteinExistence type="predicted"/>
<dbReference type="GO" id="GO:0005509">
    <property type="term" value="F:calcium ion binding"/>
    <property type="evidence" value="ECO:0007669"/>
    <property type="project" value="InterPro"/>
</dbReference>
<gene>
    <name evidence="4" type="ORF">IRI77_08605</name>
</gene>
<dbReference type="KEGG" id="pfer:IRI77_08605"/>
<dbReference type="InterPro" id="IPR011992">
    <property type="entry name" value="EF-hand-dom_pair"/>
</dbReference>
<keyword evidence="5" id="KW-1185">Reference proteome</keyword>
<dbReference type="Proteomes" id="UP000593892">
    <property type="component" value="Chromosome"/>
</dbReference>
<organism evidence="4 5">
    <name type="scientific">Paludibaculum fermentans</name>
    <dbReference type="NCBI Taxonomy" id="1473598"/>
    <lineage>
        <taxon>Bacteria</taxon>
        <taxon>Pseudomonadati</taxon>
        <taxon>Acidobacteriota</taxon>
        <taxon>Terriglobia</taxon>
        <taxon>Bryobacterales</taxon>
        <taxon>Bryobacteraceae</taxon>
        <taxon>Paludibaculum</taxon>
    </lineage>
</organism>
<sequence>MLRSLYVQILRLHPGTFRTRYGDEMLSIYDETARSGRPWPLFSDACVSLGRQWLLRENEPEPQSAPLASSDGVPVFYCADQSMPPKSALFNGGLVALAAFALVGFALGHGQGRRPWNTTFSGSNRAVAGSAGFGVEGGQSAIAFGGGASGGRSSNHSDVGTDSVWVRILRFYENAFSKPRPPAPREATAATWTPAPPPAQAAARTGGSIVYLALSPRTFDTNHDGVVSAEEIADAGAALHAMDRNGDGRLTADDYFAPVRASTAPPPAGEQAALAPASPGAPASQTRAERSLYPTRTAAEYGILRQRGEGSYTLDIVQSAEASDSEAALVRLHPLLQALDTNHDGEISSDEMRNAPAVLRKLDRNHDGRITMDEWPLAPIVTTKMR</sequence>
<evidence type="ECO:0000313" key="4">
    <source>
        <dbReference type="EMBL" id="QOY89999.1"/>
    </source>
</evidence>
<keyword evidence="2" id="KW-1133">Transmembrane helix</keyword>
<name>A0A7S7NVL2_PALFE</name>
<feature type="domain" description="EF-hand" evidence="3">
    <location>
        <begin position="335"/>
        <end position="362"/>
    </location>
</feature>
<feature type="region of interest" description="Disordered" evidence="1">
    <location>
        <begin position="179"/>
        <end position="201"/>
    </location>
</feature>
<feature type="region of interest" description="Disordered" evidence="1">
    <location>
        <begin position="261"/>
        <end position="289"/>
    </location>
</feature>